<evidence type="ECO:0000313" key="4">
    <source>
        <dbReference type="WBParaSite" id="PTRK_0000719700.1"/>
    </source>
</evidence>
<evidence type="ECO:0000313" key="3">
    <source>
        <dbReference type="Proteomes" id="UP000038045"/>
    </source>
</evidence>
<feature type="compositionally biased region" description="Polar residues" evidence="1">
    <location>
        <begin position="42"/>
        <end position="59"/>
    </location>
</feature>
<sequence>MFIILVLLIALAAIFYLANDPSALKKLKELSAQPGGKDTKVKSTSMPVKTGKGQTSTKTALVREDTTQHSKSKKKHPEGARTSPTAEELRKQAENLNATTPNTAIPA</sequence>
<reference evidence="4" key="1">
    <citation type="submission" date="2017-02" db="UniProtKB">
        <authorList>
            <consortium name="WormBaseParasite"/>
        </authorList>
    </citation>
    <scope>IDENTIFICATION</scope>
</reference>
<dbReference type="Proteomes" id="UP000038045">
    <property type="component" value="Unplaced"/>
</dbReference>
<feature type="compositionally biased region" description="Polar residues" evidence="1">
    <location>
        <begin position="94"/>
        <end position="107"/>
    </location>
</feature>
<accession>A0A0N4ZH33</accession>
<name>A0A0N4ZH33_PARTI</name>
<proteinExistence type="predicted"/>
<keyword evidence="3" id="KW-1185">Reference proteome</keyword>
<dbReference type="AlphaFoldDB" id="A0A0N4ZH33"/>
<feature type="signal peptide" evidence="2">
    <location>
        <begin position="1"/>
        <end position="18"/>
    </location>
</feature>
<organism evidence="3 4">
    <name type="scientific">Parastrongyloides trichosuri</name>
    <name type="common">Possum-specific nematode worm</name>
    <dbReference type="NCBI Taxonomy" id="131310"/>
    <lineage>
        <taxon>Eukaryota</taxon>
        <taxon>Metazoa</taxon>
        <taxon>Ecdysozoa</taxon>
        <taxon>Nematoda</taxon>
        <taxon>Chromadorea</taxon>
        <taxon>Rhabditida</taxon>
        <taxon>Tylenchina</taxon>
        <taxon>Panagrolaimomorpha</taxon>
        <taxon>Strongyloidoidea</taxon>
        <taxon>Strongyloididae</taxon>
        <taxon>Parastrongyloides</taxon>
    </lineage>
</organism>
<keyword evidence="2" id="KW-0732">Signal</keyword>
<feature type="chain" id="PRO_5005891696" evidence="2">
    <location>
        <begin position="19"/>
        <end position="107"/>
    </location>
</feature>
<dbReference type="WBParaSite" id="PTRK_0000719700.1">
    <property type="protein sequence ID" value="PTRK_0000719700.1"/>
    <property type="gene ID" value="PTRK_0000719700"/>
</dbReference>
<evidence type="ECO:0000256" key="1">
    <source>
        <dbReference type="SAM" id="MobiDB-lite"/>
    </source>
</evidence>
<feature type="region of interest" description="Disordered" evidence="1">
    <location>
        <begin position="31"/>
        <end position="107"/>
    </location>
</feature>
<evidence type="ECO:0000256" key="2">
    <source>
        <dbReference type="SAM" id="SignalP"/>
    </source>
</evidence>
<protein>
    <submittedName>
        <fullName evidence="4">Uncharacterized protein</fullName>
    </submittedName>
</protein>